<evidence type="ECO:0008006" key="4">
    <source>
        <dbReference type="Google" id="ProtNLM"/>
    </source>
</evidence>
<dbReference type="Proteomes" id="UP001207830">
    <property type="component" value="Unassembled WGS sequence"/>
</dbReference>
<keyword evidence="3" id="KW-1185">Reference proteome</keyword>
<accession>A0ABT3Z2I4</accession>
<keyword evidence="1" id="KW-0732">Signal</keyword>
<comment type="caution">
    <text evidence="2">The sequence shown here is derived from an EMBL/GenBank/DDBJ whole genome shotgun (WGS) entry which is preliminary data.</text>
</comment>
<organism evidence="2 3">
    <name type="scientific">Pseudomonas monsensis</name>
    <dbReference type="NCBI Taxonomy" id="2745509"/>
    <lineage>
        <taxon>Bacteria</taxon>
        <taxon>Pseudomonadati</taxon>
        <taxon>Pseudomonadota</taxon>
        <taxon>Gammaproteobacteria</taxon>
        <taxon>Pseudomonadales</taxon>
        <taxon>Pseudomonadaceae</taxon>
        <taxon>Pseudomonas</taxon>
    </lineage>
</organism>
<dbReference type="PROSITE" id="PS51257">
    <property type="entry name" value="PROKAR_LIPOPROTEIN"/>
    <property type="match status" value="1"/>
</dbReference>
<proteinExistence type="predicted"/>
<evidence type="ECO:0000256" key="1">
    <source>
        <dbReference type="SAM" id="SignalP"/>
    </source>
</evidence>
<protein>
    <recommendedName>
        <fullName evidence="4">Lipoprotein</fullName>
    </recommendedName>
</protein>
<feature type="chain" id="PRO_5045564348" description="Lipoprotein" evidence="1">
    <location>
        <begin position="21"/>
        <end position="165"/>
    </location>
</feature>
<sequence length="165" mass="18354">MSFPKLFLCLLASTLLAACATPLTPEQQEAQDAETAAARDYFSRKVELTDDGGDSAGYTTLELKNSIEGYVLAYYGADKMTPLYTEEVTKCVGKMGAFPSLDCELYNGVHRWAGFSYTVASEDTVVKDPRLIPMQSRINVKKGDLIVMTRHSPQHWRFAGRFLQP</sequence>
<dbReference type="RefSeq" id="WP_267805882.1">
    <property type="nucleotide sequence ID" value="NZ_JANIGP010000037.1"/>
</dbReference>
<gene>
    <name evidence="2" type="ORF">NQF78_27050</name>
</gene>
<evidence type="ECO:0000313" key="3">
    <source>
        <dbReference type="Proteomes" id="UP001207830"/>
    </source>
</evidence>
<name>A0ABT3Z2I4_9PSED</name>
<evidence type="ECO:0000313" key="2">
    <source>
        <dbReference type="EMBL" id="MCY0111963.1"/>
    </source>
</evidence>
<feature type="signal peptide" evidence="1">
    <location>
        <begin position="1"/>
        <end position="20"/>
    </location>
</feature>
<reference evidence="2 3" key="1">
    <citation type="submission" date="2022-07" db="EMBL/GenBank/DDBJ databases">
        <title>Characterization of plant growth promoting rhizobacteria (PGPR) for use as bioinoculants in agriculture.</title>
        <authorList>
            <person name="Hassen A.I."/>
            <person name="Pierneef R."/>
        </authorList>
    </citation>
    <scope>NUCLEOTIDE SEQUENCE [LARGE SCALE GENOMIC DNA]</scope>
    <source>
        <strain evidence="2 3">SARCC-3054</strain>
    </source>
</reference>
<dbReference type="EMBL" id="JANIGP010000037">
    <property type="protein sequence ID" value="MCY0111963.1"/>
    <property type="molecule type" value="Genomic_DNA"/>
</dbReference>